<proteinExistence type="predicted"/>
<dbReference type="Proteomes" id="UP000293562">
    <property type="component" value="Unassembled WGS sequence"/>
</dbReference>
<dbReference type="EMBL" id="SHKN01000001">
    <property type="protein sequence ID" value="RZT96002.1"/>
    <property type="molecule type" value="Genomic_DNA"/>
</dbReference>
<evidence type="ECO:0000313" key="2">
    <source>
        <dbReference type="Proteomes" id="UP000293562"/>
    </source>
</evidence>
<reference evidence="1 2" key="1">
    <citation type="submission" date="2019-02" db="EMBL/GenBank/DDBJ databases">
        <title>Genomic Encyclopedia of Type Strains, Phase IV (KMG-IV): sequencing the most valuable type-strain genomes for metagenomic binning, comparative biology and taxonomic classification.</title>
        <authorList>
            <person name="Goeker M."/>
        </authorList>
    </citation>
    <scope>NUCLEOTIDE SEQUENCE [LARGE SCALE GENOMIC DNA]</scope>
    <source>
        <strain evidence="1 2">DSM 28825</strain>
    </source>
</reference>
<dbReference type="RefSeq" id="WP_130305917.1">
    <property type="nucleotide sequence ID" value="NZ_SHKN01000001.1"/>
</dbReference>
<keyword evidence="2" id="KW-1185">Reference proteome</keyword>
<protein>
    <submittedName>
        <fullName evidence="1">Uncharacterized protein</fullName>
    </submittedName>
</protein>
<name>A0A4Q7VIN6_9BACT</name>
<dbReference type="OrthoDB" id="1376059at2"/>
<sequence>MEQEYLIGFDNRILECNGAAKKLYENYIHTEIYAVIVDFLNEQFPNWRQNDQLGKCAPDLILFIIDFSKAVGLSPLDKMLSMKCLSL</sequence>
<accession>A0A4Q7VIN6</accession>
<evidence type="ECO:0000313" key="1">
    <source>
        <dbReference type="EMBL" id="RZT96002.1"/>
    </source>
</evidence>
<dbReference type="AlphaFoldDB" id="A0A4Q7VIN6"/>
<gene>
    <name evidence="1" type="ORF">EV201_0631</name>
</gene>
<comment type="caution">
    <text evidence="1">The sequence shown here is derived from an EMBL/GenBank/DDBJ whole genome shotgun (WGS) entry which is preliminary data.</text>
</comment>
<organism evidence="1 2">
    <name type="scientific">Ancylomarina subtilis</name>
    <dbReference type="NCBI Taxonomy" id="1639035"/>
    <lineage>
        <taxon>Bacteria</taxon>
        <taxon>Pseudomonadati</taxon>
        <taxon>Bacteroidota</taxon>
        <taxon>Bacteroidia</taxon>
        <taxon>Marinilabiliales</taxon>
        <taxon>Marinifilaceae</taxon>
        <taxon>Ancylomarina</taxon>
    </lineage>
</organism>